<feature type="chain" id="PRO_5013020568" evidence="1">
    <location>
        <begin position="22"/>
        <end position="153"/>
    </location>
</feature>
<gene>
    <name evidence="2" type="ORF">SAMN04488055_2382</name>
</gene>
<keyword evidence="3" id="KW-1185">Reference proteome</keyword>
<dbReference type="AlphaFoldDB" id="A0A1N6FS74"/>
<evidence type="ECO:0000256" key="1">
    <source>
        <dbReference type="SAM" id="SignalP"/>
    </source>
</evidence>
<organism evidence="2 3">
    <name type="scientific">Chitinophaga niabensis</name>
    <dbReference type="NCBI Taxonomy" id="536979"/>
    <lineage>
        <taxon>Bacteria</taxon>
        <taxon>Pseudomonadati</taxon>
        <taxon>Bacteroidota</taxon>
        <taxon>Chitinophagia</taxon>
        <taxon>Chitinophagales</taxon>
        <taxon>Chitinophagaceae</taxon>
        <taxon>Chitinophaga</taxon>
    </lineage>
</organism>
<dbReference type="RefSeq" id="WP_074239451.1">
    <property type="nucleotide sequence ID" value="NZ_FSRA01000001.1"/>
</dbReference>
<dbReference type="EMBL" id="FSRA01000001">
    <property type="protein sequence ID" value="SIN98094.1"/>
    <property type="molecule type" value="Genomic_DNA"/>
</dbReference>
<keyword evidence="1" id="KW-0732">Signal</keyword>
<accession>A0A1N6FS74</accession>
<evidence type="ECO:0000313" key="3">
    <source>
        <dbReference type="Proteomes" id="UP000185003"/>
    </source>
</evidence>
<dbReference type="InterPro" id="IPR039437">
    <property type="entry name" value="FrzH/put_lumazine-bd"/>
</dbReference>
<feature type="signal peptide" evidence="1">
    <location>
        <begin position="1"/>
        <end position="21"/>
    </location>
</feature>
<proteinExistence type="predicted"/>
<dbReference type="OrthoDB" id="117186at2"/>
<sequence>MKRYYAIPFILLLICSYPAQAQSSEEEAVKSAIQQLFDGMRKGDSAMVKGAFADKAILQTVQNKKDSTTAIVSLTLAQFLVAVGTPHTDVWDERITFDKILIDGSLACVWTPYRFFLNDQFSHCGVNSFQLYRSGTGWKIIYLVDTRRKDKCL</sequence>
<reference evidence="2 3" key="1">
    <citation type="submission" date="2016-11" db="EMBL/GenBank/DDBJ databases">
        <authorList>
            <person name="Jaros S."/>
            <person name="Januszkiewicz K."/>
            <person name="Wedrychowicz H."/>
        </authorList>
    </citation>
    <scope>NUCLEOTIDE SEQUENCE [LARGE SCALE GENOMIC DNA]</scope>
    <source>
        <strain evidence="2 3">DSM 24787</strain>
    </source>
</reference>
<name>A0A1N6FS74_9BACT</name>
<evidence type="ECO:0000313" key="2">
    <source>
        <dbReference type="EMBL" id="SIN98094.1"/>
    </source>
</evidence>
<dbReference type="Proteomes" id="UP000185003">
    <property type="component" value="Unassembled WGS sequence"/>
</dbReference>
<protein>
    <submittedName>
        <fullName evidence="2">Putative lumazine-binding</fullName>
    </submittedName>
</protein>
<dbReference type="SUPFAM" id="SSF54427">
    <property type="entry name" value="NTF2-like"/>
    <property type="match status" value="1"/>
</dbReference>
<dbReference type="Gene3D" id="3.10.450.50">
    <property type="match status" value="1"/>
</dbReference>
<dbReference type="InterPro" id="IPR032710">
    <property type="entry name" value="NTF2-like_dom_sf"/>
</dbReference>
<dbReference type="Pfam" id="PF12893">
    <property type="entry name" value="Lumazine_bd_2"/>
    <property type="match status" value="1"/>
</dbReference>